<name>F0ZQF6_DICPU</name>
<dbReference type="PROSITE" id="PS50172">
    <property type="entry name" value="BRCT"/>
    <property type="match status" value="1"/>
</dbReference>
<keyword evidence="4" id="KW-1185">Reference proteome</keyword>
<dbReference type="InterPro" id="IPR001357">
    <property type="entry name" value="BRCT_dom"/>
</dbReference>
<dbReference type="KEGG" id="dpp:DICPUDRAFT_36115"/>
<protein>
    <recommendedName>
        <fullName evidence="2">BRCT domain-containing protein</fullName>
    </recommendedName>
</protein>
<sequence length="392" mass="43916">MSTEELFENDYFIIIGNVSDKDKLTDTIEECGGIYSKTLNKKTNLVICNDIDDENNKKELEKVKSDIKIVTEKFVTNSFLESRRLNVEDFISKSKNGDADTTNSKSVLGKRNKRESDGIEIDKQWIGTLFYTTTQDAYPFVCNILKRDDDEKEGKSTIQGTFKWINLNDAETAFTAEIEGDTIKINEHTLLTKDNDQVELPNKYEAKIVQGLKLQIKGSIVYDDPEDQKNEDLKNTFSLTLNGPIPNNNNNNTSATTSTSAPMSVDTAKPVSTPKPPLDLDYLVDGASFDGDYETPYKFSLKVTSRKNEKDIEGIVEWVDLKTKTKFKGTLEKDMTVTITENEIISGDGIDLPIIYKGKLTSTNNSNDMDLISGDYSVNTTPTGTFTLELIV</sequence>
<proteinExistence type="predicted"/>
<dbReference type="OrthoDB" id="18334at2759"/>
<dbReference type="OMA" id="TTIVICD"/>
<dbReference type="Proteomes" id="UP000001064">
    <property type="component" value="Unassembled WGS sequence"/>
</dbReference>
<reference evidence="4" key="1">
    <citation type="journal article" date="2011" name="Genome Biol.">
        <title>Comparative genomics of the social amoebae Dictyostelium discoideum and Dictyostelium purpureum.</title>
        <authorList>
            <consortium name="US DOE Joint Genome Institute (JGI-PGF)"/>
            <person name="Sucgang R."/>
            <person name="Kuo A."/>
            <person name="Tian X."/>
            <person name="Salerno W."/>
            <person name="Parikh A."/>
            <person name="Feasley C.L."/>
            <person name="Dalin E."/>
            <person name="Tu H."/>
            <person name="Huang E."/>
            <person name="Barry K."/>
            <person name="Lindquist E."/>
            <person name="Shapiro H."/>
            <person name="Bruce D."/>
            <person name="Schmutz J."/>
            <person name="Salamov A."/>
            <person name="Fey P."/>
            <person name="Gaudet P."/>
            <person name="Anjard C."/>
            <person name="Babu M.M."/>
            <person name="Basu S."/>
            <person name="Bushmanova Y."/>
            <person name="van der Wel H."/>
            <person name="Katoh-Kurasawa M."/>
            <person name="Dinh C."/>
            <person name="Coutinho P.M."/>
            <person name="Saito T."/>
            <person name="Elias M."/>
            <person name="Schaap P."/>
            <person name="Kay R.R."/>
            <person name="Henrissat B."/>
            <person name="Eichinger L."/>
            <person name="Rivero F."/>
            <person name="Putnam N.H."/>
            <person name="West C.M."/>
            <person name="Loomis W.F."/>
            <person name="Chisholm R.L."/>
            <person name="Shaulsky G."/>
            <person name="Strassmann J.E."/>
            <person name="Queller D.C."/>
            <person name="Kuspa A."/>
            <person name="Grigoriev I.V."/>
        </authorList>
    </citation>
    <scope>NUCLEOTIDE SEQUENCE [LARGE SCALE GENOMIC DNA]</scope>
    <source>
        <strain evidence="4">QSDP1</strain>
    </source>
</reference>
<dbReference type="InParanoid" id="F0ZQF6"/>
<evidence type="ECO:0000256" key="1">
    <source>
        <dbReference type="SAM" id="MobiDB-lite"/>
    </source>
</evidence>
<dbReference type="AlphaFoldDB" id="F0ZQF6"/>
<dbReference type="EMBL" id="GL871124">
    <property type="protein sequence ID" value="EGC33830.1"/>
    <property type="molecule type" value="Genomic_DNA"/>
</dbReference>
<dbReference type="InterPro" id="IPR036420">
    <property type="entry name" value="BRCT_dom_sf"/>
</dbReference>
<dbReference type="Gene3D" id="3.40.50.10190">
    <property type="entry name" value="BRCT domain"/>
    <property type="match status" value="1"/>
</dbReference>
<dbReference type="GeneID" id="10502912"/>
<accession>F0ZQF6</accession>
<feature type="region of interest" description="Disordered" evidence="1">
    <location>
        <begin position="237"/>
        <end position="272"/>
    </location>
</feature>
<feature type="domain" description="BRCT" evidence="2">
    <location>
        <begin position="2"/>
        <end position="92"/>
    </location>
</feature>
<evidence type="ECO:0000259" key="2">
    <source>
        <dbReference type="PROSITE" id="PS50172"/>
    </source>
</evidence>
<dbReference type="FunCoup" id="F0ZQF6">
    <property type="interactions" value="743"/>
</dbReference>
<dbReference type="Pfam" id="PF00533">
    <property type="entry name" value="BRCT"/>
    <property type="match status" value="1"/>
</dbReference>
<dbReference type="eggNOG" id="ENOG502RESZ">
    <property type="taxonomic scope" value="Eukaryota"/>
</dbReference>
<dbReference type="VEuPathDB" id="AmoebaDB:DICPUDRAFT_36115"/>
<dbReference type="RefSeq" id="XP_003289656.1">
    <property type="nucleotide sequence ID" value="XM_003289608.1"/>
</dbReference>
<organism evidence="3 4">
    <name type="scientific">Dictyostelium purpureum</name>
    <name type="common">Slime mold</name>
    <dbReference type="NCBI Taxonomy" id="5786"/>
    <lineage>
        <taxon>Eukaryota</taxon>
        <taxon>Amoebozoa</taxon>
        <taxon>Evosea</taxon>
        <taxon>Eumycetozoa</taxon>
        <taxon>Dictyostelia</taxon>
        <taxon>Dictyosteliales</taxon>
        <taxon>Dictyosteliaceae</taxon>
        <taxon>Dictyostelium</taxon>
    </lineage>
</organism>
<gene>
    <name evidence="3" type="ORF">DICPUDRAFT_36115</name>
</gene>
<evidence type="ECO:0000313" key="4">
    <source>
        <dbReference type="Proteomes" id="UP000001064"/>
    </source>
</evidence>
<dbReference type="SUPFAM" id="SSF52113">
    <property type="entry name" value="BRCT domain"/>
    <property type="match status" value="1"/>
</dbReference>
<dbReference type="SMART" id="SM00292">
    <property type="entry name" value="BRCT"/>
    <property type="match status" value="1"/>
</dbReference>
<evidence type="ECO:0000313" key="3">
    <source>
        <dbReference type="EMBL" id="EGC33830.1"/>
    </source>
</evidence>
<feature type="compositionally biased region" description="Low complexity" evidence="1">
    <location>
        <begin position="247"/>
        <end position="261"/>
    </location>
</feature>